<dbReference type="AlphaFoldDB" id="A0A318S5K0"/>
<evidence type="ECO:0000313" key="2">
    <source>
        <dbReference type="Proteomes" id="UP000248326"/>
    </source>
</evidence>
<sequence>MACLRQLPVLHSTFAGLSRMGLLTDLLAHADCALSDVDALGPVGSAMSMVGELELGVAVLFDFGSWSGRLGRHEAARKATERCLARLERLGEREGRVYVLTLANLGECFEHEGDMVAAERCYREAVALSGRHDSGVQCVALRCLAAVLAHRGCFEDAEALVDRTLALPDLDAYHTVMIRVGLADLLLRCTSVRAGEALELPLSARLRITPRYEGVLWPRVLAVQARAALHSNRADLALSSSEEGLTRIGDDHRPREVVELQCARAQALARQGRIEEAFRTLQHALRSALAAQSNSGLSESRACCCARADARPKGTSSWSPCSPRPVWRRISYGRFAKPGNGGREGHAKQAAASRSCTLAPSGAPRSKFLRCSATALVPLKFASTTDKSERIATSDRMSIHEQFDVR</sequence>
<gene>
    <name evidence="1" type="ORF">DES52_11512</name>
</gene>
<comment type="caution">
    <text evidence="1">The sequence shown here is derived from an EMBL/GenBank/DDBJ whole genome shotgun (WGS) entry which is preliminary data.</text>
</comment>
<name>A0A318S5K0_9DEIO</name>
<keyword evidence="2" id="KW-1185">Reference proteome</keyword>
<reference evidence="1 2" key="1">
    <citation type="submission" date="2018-06" db="EMBL/GenBank/DDBJ databases">
        <title>Genomic Encyclopedia of Type Strains, Phase IV (KMG-IV): sequencing the most valuable type-strain genomes for metagenomic binning, comparative biology and taxonomic classification.</title>
        <authorList>
            <person name="Goeker M."/>
        </authorList>
    </citation>
    <scope>NUCLEOTIDE SEQUENCE [LARGE SCALE GENOMIC DNA]</scope>
    <source>
        <strain evidence="1 2">DSM 18048</strain>
    </source>
</reference>
<dbReference type="SUPFAM" id="SSF48452">
    <property type="entry name" value="TPR-like"/>
    <property type="match status" value="1"/>
</dbReference>
<evidence type="ECO:0000313" key="1">
    <source>
        <dbReference type="EMBL" id="PYE51083.1"/>
    </source>
</evidence>
<dbReference type="Proteomes" id="UP000248326">
    <property type="component" value="Unassembled WGS sequence"/>
</dbReference>
<dbReference type="EMBL" id="QJSX01000015">
    <property type="protein sequence ID" value="PYE51083.1"/>
    <property type="molecule type" value="Genomic_DNA"/>
</dbReference>
<dbReference type="InterPro" id="IPR019734">
    <property type="entry name" value="TPR_rpt"/>
</dbReference>
<dbReference type="SMART" id="SM00028">
    <property type="entry name" value="TPR"/>
    <property type="match status" value="3"/>
</dbReference>
<dbReference type="InterPro" id="IPR011990">
    <property type="entry name" value="TPR-like_helical_dom_sf"/>
</dbReference>
<accession>A0A318S5K0</accession>
<dbReference type="Pfam" id="PF13424">
    <property type="entry name" value="TPR_12"/>
    <property type="match status" value="1"/>
</dbReference>
<organism evidence="1 2">
    <name type="scientific">Deinococcus yavapaiensis KR-236</name>
    <dbReference type="NCBI Taxonomy" id="694435"/>
    <lineage>
        <taxon>Bacteria</taxon>
        <taxon>Thermotogati</taxon>
        <taxon>Deinococcota</taxon>
        <taxon>Deinococci</taxon>
        <taxon>Deinococcales</taxon>
        <taxon>Deinococcaceae</taxon>
        <taxon>Deinococcus</taxon>
    </lineage>
</organism>
<protein>
    <submittedName>
        <fullName evidence="1">Uncharacterized protein</fullName>
    </submittedName>
</protein>
<proteinExistence type="predicted"/>
<dbReference type="Gene3D" id="1.25.40.10">
    <property type="entry name" value="Tetratricopeptide repeat domain"/>
    <property type="match status" value="1"/>
</dbReference>